<dbReference type="Pfam" id="PF02668">
    <property type="entry name" value="TauD"/>
    <property type="match status" value="1"/>
</dbReference>
<evidence type="ECO:0000256" key="3">
    <source>
        <dbReference type="ARBA" id="ARBA00005022"/>
    </source>
</evidence>
<dbReference type="EC" id="1.14.11.8" evidence="5"/>
<dbReference type="CTD" id="55217"/>
<evidence type="ECO:0000259" key="16">
    <source>
        <dbReference type="Pfam" id="PF02668"/>
    </source>
</evidence>
<evidence type="ECO:0000256" key="14">
    <source>
        <dbReference type="ARBA" id="ARBA00046008"/>
    </source>
</evidence>
<dbReference type="SUPFAM" id="SSF51197">
    <property type="entry name" value="Clavaminate synthase-like"/>
    <property type="match status" value="1"/>
</dbReference>
<keyword evidence="7" id="KW-0124">Carnitine biosynthesis</keyword>
<dbReference type="InterPro" id="IPR050411">
    <property type="entry name" value="AlphaKG_dependent_hydroxylases"/>
</dbReference>
<keyword evidence="9" id="KW-0560">Oxidoreductase</keyword>
<dbReference type="GO" id="GO:0005739">
    <property type="term" value="C:mitochondrion"/>
    <property type="evidence" value="ECO:0007669"/>
    <property type="project" value="TreeGrafter"/>
</dbReference>
<evidence type="ECO:0000313" key="19">
    <source>
        <dbReference type="RefSeq" id="XP_032835009.1"/>
    </source>
</evidence>
<dbReference type="AlphaFoldDB" id="A0AAJ7XI48"/>
<dbReference type="Gene3D" id="3.60.130.10">
    <property type="entry name" value="Clavaminate synthase-like"/>
    <property type="match status" value="1"/>
</dbReference>
<evidence type="ECO:0000313" key="20">
    <source>
        <dbReference type="RefSeq" id="XP_032835010.1"/>
    </source>
</evidence>
<keyword evidence="18" id="KW-1185">Reference proteome</keyword>
<gene>
    <name evidence="19 20 21 22" type="primary">TMLHE</name>
</gene>
<evidence type="ECO:0000256" key="13">
    <source>
        <dbReference type="ARBA" id="ARBA00032283"/>
    </source>
</evidence>
<keyword evidence="8 19" id="KW-0223">Dioxygenase</keyword>
<dbReference type="GO" id="GO:0050353">
    <property type="term" value="F:trimethyllysine dioxygenase activity"/>
    <property type="evidence" value="ECO:0007669"/>
    <property type="project" value="UniProtKB-EC"/>
</dbReference>
<evidence type="ECO:0000256" key="4">
    <source>
        <dbReference type="ARBA" id="ARBA00008654"/>
    </source>
</evidence>
<organism evidence="18 21">
    <name type="scientific">Petromyzon marinus</name>
    <name type="common">Sea lamprey</name>
    <dbReference type="NCBI Taxonomy" id="7757"/>
    <lineage>
        <taxon>Eukaryota</taxon>
        <taxon>Metazoa</taxon>
        <taxon>Chordata</taxon>
        <taxon>Craniata</taxon>
        <taxon>Vertebrata</taxon>
        <taxon>Cyclostomata</taxon>
        <taxon>Hyperoartia</taxon>
        <taxon>Petromyzontiformes</taxon>
        <taxon>Petromyzontidae</taxon>
        <taxon>Petromyzon</taxon>
    </lineage>
</organism>
<dbReference type="RefSeq" id="XP_032835012.1">
    <property type="nucleotide sequence ID" value="XM_032979121.1"/>
</dbReference>
<accession>A0AAJ7XI48</accession>
<name>A0AAJ7XI48_PETMA</name>
<dbReference type="PANTHER" id="PTHR10696:SF51">
    <property type="entry name" value="TRIMETHYLLYSINE DIOXYGENASE, MITOCHONDRIAL"/>
    <property type="match status" value="1"/>
</dbReference>
<dbReference type="InterPro" id="IPR003819">
    <property type="entry name" value="TauD/TfdA-like"/>
</dbReference>
<dbReference type="RefSeq" id="XP_032835009.1">
    <property type="nucleotide sequence ID" value="XM_032979118.1"/>
</dbReference>
<dbReference type="GO" id="GO:0046872">
    <property type="term" value="F:metal ion binding"/>
    <property type="evidence" value="ECO:0007669"/>
    <property type="project" value="UniProtKB-KW"/>
</dbReference>
<evidence type="ECO:0000256" key="5">
    <source>
        <dbReference type="ARBA" id="ARBA00012267"/>
    </source>
</evidence>
<dbReference type="InterPro" id="IPR038492">
    <property type="entry name" value="GBBH-like_N_sf"/>
</dbReference>
<keyword evidence="6" id="KW-0479">Metal-binding</keyword>
<comment type="cofactor">
    <cofactor evidence="1">
        <name>Fe(2+)</name>
        <dbReference type="ChEBI" id="CHEBI:29033"/>
    </cofactor>
</comment>
<evidence type="ECO:0000259" key="17">
    <source>
        <dbReference type="Pfam" id="PF06155"/>
    </source>
</evidence>
<evidence type="ECO:0000313" key="21">
    <source>
        <dbReference type="RefSeq" id="XP_032835012.1"/>
    </source>
</evidence>
<dbReference type="RefSeq" id="XP_032835013.1">
    <property type="nucleotide sequence ID" value="XM_032979122.1"/>
</dbReference>
<proteinExistence type="inferred from homology"/>
<comment type="catalytic activity">
    <reaction evidence="15">
        <text>N(6),N(6),N(6)-trimethyl-L-lysine + 2-oxoglutarate + O2 = (3S)-3-hydroxy-N(6),N(6),N(6)-trimethyl-L-lysine + succinate + CO2</text>
        <dbReference type="Rhea" id="RHEA:14181"/>
        <dbReference type="ChEBI" id="CHEBI:15379"/>
        <dbReference type="ChEBI" id="CHEBI:16526"/>
        <dbReference type="ChEBI" id="CHEBI:16810"/>
        <dbReference type="ChEBI" id="CHEBI:30031"/>
        <dbReference type="ChEBI" id="CHEBI:58100"/>
        <dbReference type="ChEBI" id="CHEBI:141499"/>
        <dbReference type="EC" id="1.14.11.8"/>
    </reaction>
</comment>
<dbReference type="InterPro" id="IPR042098">
    <property type="entry name" value="TauD-like_sf"/>
</dbReference>
<evidence type="ECO:0000256" key="11">
    <source>
        <dbReference type="ARBA" id="ARBA00030363"/>
    </source>
</evidence>
<evidence type="ECO:0000256" key="2">
    <source>
        <dbReference type="ARBA" id="ARBA00001961"/>
    </source>
</evidence>
<evidence type="ECO:0000313" key="18">
    <source>
        <dbReference type="Proteomes" id="UP001318040"/>
    </source>
</evidence>
<dbReference type="Proteomes" id="UP001318040">
    <property type="component" value="Chromosome 70"/>
</dbReference>
<evidence type="ECO:0000256" key="8">
    <source>
        <dbReference type="ARBA" id="ARBA00022964"/>
    </source>
</evidence>
<evidence type="ECO:0000256" key="15">
    <source>
        <dbReference type="ARBA" id="ARBA00049334"/>
    </source>
</evidence>
<comment type="pathway">
    <text evidence="3">Amine and polyamine biosynthesis; carnitine biosynthesis.</text>
</comment>
<evidence type="ECO:0000256" key="7">
    <source>
        <dbReference type="ARBA" id="ARBA00022873"/>
    </source>
</evidence>
<comment type="similarity">
    <text evidence="4">Belongs to the gamma-BBH/TMLD family.</text>
</comment>
<dbReference type="RefSeq" id="XP_032835010.1">
    <property type="nucleotide sequence ID" value="XM_032979119.1"/>
</dbReference>
<comment type="function">
    <text evidence="14">Converts trimethyllysine (TML) into hydroxytrimethyllysine (HTML).</text>
</comment>
<evidence type="ECO:0000256" key="12">
    <source>
        <dbReference type="ARBA" id="ARBA00031778"/>
    </source>
</evidence>
<evidence type="ECO:0000256" key="6">
    <source>
        <dbReference type="ARBA" id="ARBA00022723"/>
    </source>
</evidence>
<evidence type="ECO:0000313" key="22">
    <source>
        <dbReference type="RefSeq" id="XP_032835013.1"/>
    </source>
</evidence>
<feature type="domain" description="TauD/TfdA-like" evidence="16">
    <location>
        <begin position="192"/>
        <end position="447"/>
    </location>
</feature>
<comment type="cofactor">
    <cofactor evidence="2">
        <name>L-ascorbate</name>
        <dbReference type="ChEBI" id="CHEBI:38290"/>
    </cofactor>
</comment>
<dbReference type="Pfam" id="PF06155">
    <property type="entry name" value="GBBH-like_N"/>
    <property type="match status" value="1"/>
</dbReference>
<evidence type="ECO:0000256" key="10">
    <source>
        <dbReference type="ARBA" id="ARBA00023004"/>
    </source>
</evidence>
<evidence type="ECO:0000256" key="9">
    <source>
        <dbReference type="ARBA" id="ARBA00023002"/>
    </source>
</evidence>
<evidence type="ECO:0000256" key="1">
    <source>
        <dbReference type="ARBA" id="ARBA00001954"/>
    </source>
</evidence>
<feature type="domain" description="Gamma-butyrobetaine hydroxylase-like N-terminal" evidence="17">
    <location>
        <begin position="86"/>
        <end position="151"/>
    </location>
</feature>
<dbReference type="Gene3D" id="3.30.2020.30">
    <property type="match status" value="1"/>
</dbReference>
<sequence length="464" mass="51495">MWMLRPTPWRTLACSVVAVRRGAAMGPPKPGPLALLACRPRDTYLDLVFGVSSKPIDAEPGVRRADEETVVSGGDEEEGEGEEVVVSVDYVWLRDHCRAHGSSVRVDTGQRLLDTASIPLDVRPRGARVHGDTLTLTWLDGHVSEYAGSWLFNASGERQRHSLTQPHTHLWDWLTLQRLAHHDPAVLLGERFAAVLDCEDALRRVLHRLLLLGFAVVRETPPTMDATRAVAERLSFIRETVFGRMWEFSADGERSDTAYTAESLDRHTDTTYLHEPARVQVFHVLRGADEGGRTLLVDGFGAAWRLHRRRPDAFAVLARVPVTHEFSEGGAGGAGGGGGDAAGGRQHRHLLRATHTVVGTTPTANGGHGELLMMCYNNYDRVSLAVSGHEEARRWYHAHRHLTALLRQPSTEAWFQLQPGTVLLIDNWRVLHGREAFLGPRRVCGCYLPHDDLMDTARRLGLLA</sequence>
<reference evidence="19 20" key="1">
    <citation type="submission" date="2025-04" db="UniProtKB">
        <authorList>
            <consortium name="RefSeq"/>
        </authorList>
    </citation>
    <scope>IDENTIFICATION</scope>
    <source>
        <tissue evidence="19 20">Sperm</tissue>
    </source>
</reference>
<dbReference type="KEGG" id="pmrn:116957152"/>
<dbReference type="PANTHER" id="PTHR10696">
    <property type="entry name" value="GAMMA-BUTYROBETAINE HYDROXYLASE-RELATED"/>
    <property type="match status" value="1"/>
</dbReference>
<keyword evidence="10" id="KW-0408">Iron</keyword>
<dbReference type="InterPro" id="IPR010376">
    <property type="entry name" value="GBBH-like_N"/>
</dbReference>
<dbReference type="GO" id="GO:0045329">
    <property type="term" value="P:carnitine biosynthetic process"/>
    <property type="evidence" value="ECO:0007669"/>
    <property type="project" value="UniProtKB-KW"/>
</dbReference>
<protein>
    <recommendedName>
        <fullName evidence="5">trimethyllysine dioxygenase</fullName>
        <ecNumber evidence="5">1.14.11.8</ecNumber>
    </recommendedName>
    <alternativeName>
        <fullName evidence="12">Epsilon-trimethyllysine 2-oxoglutarate dioxygenase</fullName>
    </alternativeName>
    <alternativeName>
        <fullName evidence="11">TML hydroxylase</fullName>
    </alternativeName>
    <alternativeName>
        <fullName evidence="13">TML-alpha-ketoglutarate dioxygenase</fullName>
    </alternativeName>
</protein>